<evidence type="ECO:0000256" key="1">
    <source>
        <dbReference type="ARBA" id="ARBA00004141"/>
    </source>
</evidence>
<evidence type="ECO:0000256" key="8">
    <source>
        <dbReference type="RuleBase" id="RU280816"/>
    </source>
</evidence>
<protein>
    <recommendedName>
        <fullName evidence="8">MLO-like protein</fullName>
    </recommendedName>
</protein>
<evidence type="ECO:0000313" key="11">
    <source>
        <dbReference type="Proteomes" id="UP000504604"/>
    </source>
</evidence>
<feature type="compositionally biased region" description="Polar residues" evidence="9">
    <location>
        <begin position="499"/>
        <end position="515"/>
    </location>
</feature>
<proteinExistence type="inferred from homology"/>
<evidence type="ECO:0000313" key="12">
    <source>
        <dbReference type="RefSeq" id="XP_011074255.1"/>
    </source>
</evidence>
<dbReference type="InParanoid" id="A0A6I9SUQ1"/>
<keyword evidence="5 8" id="KW-1133">Transmembrane helix</keyword>
<dbReference type="GeneID" id="105159022"/>
<name>A0A6I9SUQ1_SESIN</name>
<evidence type="ECO:0000256" key="9">
    <source>
        <dbReference type="SAM" id="MobiDB-lite"/>
    </source>
</evidence>
<keyword evidence="11" id="KW-1185">Reference proteome</keyword>
<dbReference type="OrthoDB" id="1388414at2759"/>
<keyword evidence="4 8" id="KW-0611">Plant defense</keyword>
<dbReference type="Pfam" id="PF03094">
    <property type="entry name" value="Mlo"/>
    <property type="match status" value="1"/>
</dbReference>
<feature type="transmembrane region" description="Helical" evidence="10">
    <location>
        <begin position="353"/>
        <end position="373"/>
    </location>
</feature>
<feature type="transmembrane region" description="Helical" evidence="10">
    <location>
        <begin position="294"/>
        <end position="312"/>
    </location>
</feature>
<feature type="transmembrane region" description="Helical" evidence="10">
    <location>
        <begin position="269"/>
        <end position="288"/>
    </location>
</feature>
<gene>
    <name evidence="12" type="primary">LOC105159022</name>
    <name evidence="8" type="synonym">MLO</name>
</gene>
<dbReference type="GO" id="GO:0005516">
    <property type="term" value="F:calmodulin binding"/>
    <property type="evidence" value="ECO:0007669"/>
    <property type="project" value="UniProtKB-KW"/>
</dbReference>
<dbReference type="RefSeq" id="XP_011074255.1">
    <property type="nucleotide sequence ID" value="XM_011075953.2"/>
</dbReference>
<dbReference type="InterPro" id="IPR004326">
    <property type="entry name" value="Mlo"/>
</dbReference>
<feature type="region of interest" description="Disordered" evidence="9">
    <location>
        <begin position="486"/>
        <end position="515"/>
    </location>
</feature>
<dbReference type="GO" id="GO:0016020">
    <property type="term" value="C:membrane"/>
    <property type="evidence" value="ECO:0007669"/>
    <property type="project" value="UniProtKB-SubCell"/>
</dbReference>
<keyword evidence="6 8" id="KW-0472">Membrane</keyword>
<comment type="domain">
    <text evidence="8">The C-terminus contains a calmodulin-binding domain, which binds calmodulin in a calcium-dependent fashion.</text>
</comment>
<comment type="similarity">
    <text evidence="2 8">Belongs to the MLO family.</text>
</comment>
<accession>A0A6I9SUQ1</accession>
<evidence type="ECO:0000256" key="2">
    <source>
        <dbReference type="ARBA" id="ARBA00006574"/>
    </source>
</evidence>
<dbReference type="KEGG" id="sind:105159022"/>
<dbReference type="PANTHER" id="PTHR31942:SF53">
    <property type="entry name" value="MLO-LIKE PROTEIN 5-RELATED"/>
    <property type="match status" value="1"/>
</dbReference>
<feature type="transmembrane region" description="Helical" evidence="10">
    <location>
        <begin position="62"/>
        <end position="83"/>
    </location>
</feature>
<evidence type="ECO:0000256" key="4">
    <source>
        <dbReference type="ARBA" id="ARBA00022821"/>
    </source>
</evidence>
<keyword evidence="7 8" id="KW-0568">Pathogenesis-related protein</keyword>
<sequence length="515" mass="58314">MAGGGGGLGASRQLDQTPTWAVALVCAIIVIISVILEKSIHKVGESFSRRKKFSLLEALDKIKAELMILGFISLLLTFGQNFIAKICVPEHIGNTMLPCSRKPHANEHDHHRRLLWHERRFLGADSPAEGCKKGYVPLISVSGLHQLHIFIFFLAIFHVINSGATMRLGRMKIRAWKEWEQAIAAEEESANDPTRFRLTHETSFVKGHTSPWVTNAALFYIASFFRHMLWAVRKADYLALRHGFISVHLAPGKKFDFQKYIKRSLEDDFKVIVGIPPALWSIAVIYLLVNVNGWPATFWLSIMPLVIILAVGTKLQSIITRMAIEIQERHAVVQGIPLVQVTDRHFWFNRPKFVLHLLHITLFQNAFEITYFIWTTYEFGLYSCFHDYFTLTLIRVCIGVFVQFFCSYITLPLYALVSQMGSHMKKSIFDEQTSRALKNWHNKVKKRSESSCKAHSRRLGAGNLDVSLTNISSKIASSSIILADKRETGDESTKVDIIPQSTAPADPKNVSSLHS</sequence>
<evidence type="ECO:0000256" key="10">
    <source>
        <dbReference type="SAM" id="Phobius"/>
    </source>
</evidence>
<comment type="function">
    <text evidence="8">May be involved in modulation of pathogen defense and leaf cell death.</text>
</comment>
<keyword evidence="3 8" id="KW-0812">Transmembrane</keyword>
<evidence type="ECO:0000256" key="5">
    <source>
        <dbReference type="ARBA" id="ARBA00022989"/>
    </source>
</evidence>
<dbReference type="PANTHER" id="PTHR31942">
    <property type="entry name" value="MLO-LIKE PROTEIN 1"/>
    <property type="match status" value="1"/>
</dbReference>
<dbReference type="GO" id="GO:0006952">
    <property type="term" value="P:defense response"/>
    <property type="evidence" value="ECO:0007669"/>
    <property type="project" value="UniProtKB-KW"/>
</dbReference>
<feature type="transmembrane region" description="Helical" evidence="10">
    <location>
        <begin position="147"/>
        <end position="164"/>
    </location>
</feature>
<dbReference type="AlphaFoldDB" id="A0A6I9SUQ1"/>
<keyword evidence="8" id="KW-0112">Calmodulin-binding</keyword>
<feature type="transmembrane region" description="Helical" evidence="10">
    <location>
        <begin position="393"/>
        <end position="417"/>
    </location>
</feature>
<reference evidence="12" key="1">
    <citation type="submission" date="2025-08" db="UniProtKB">
        <authorList>
            <consortium name="RefSeq"/>
        </authorList>
    </citation>
    <scope>IDENTIFICATION</scope>
</reference>
<feature type="transmembrane region" description="Helical" evidence="10">
    <location>
        <begin position="20"/>
        <end position="41"/>
    </location>
</feature>
<comment type="subcellular location">
    <subcellularLocation>
        <location evidence="1 8">Membrane</location>
        <topology evidence="1 8">Multi-pass membrane protein</topology>
    </subcellularLocation>
</comment>
<evidence type="ECO:0000256" key="3">
    <source>
        <dbReference type="ARBA" id="ARBA00022692"/>
    </source>
</evidence>
<evidence type="ECO:0000256" key="6">
    <source>
        <dbReference type="ARBA" id="ARBA00023136"/>
    </source>
</evidence>
<dbReference type="Proteomes" id="UP000504604">
    <property type="component" value="Linkage group LG3"/>
</dbReference>
<evidence type="ECO:0000256" key="7">
    <source>
        <dbReference type="ARBA" id="ARBA00023265"/>
    </source>
</evidence>
<organism evidence="11 12">
    <name type="scientific">Sesamum indicum</name>
    <name type="common">Oriental sesame</name>
    <name type="synonym">Sesamum orientale</name>
    <dbReference type="NCBI Taxonomy" id="4182"/>
    <lineage>
        <taxon>Eukaryota</taxon>
        <taxon>Viridiplantae</taxon>
        <taxon>Streptophyta</taxon>
        <taxon>Embryophyta</taxon>
        <taxon>Tracheophyta</taxon>
        <taxon>Spermatophyta</taxon>
        <taxon>Magnoliopsida</taxon>
        <taxon>eudicotyledons</taxon>
        <taxon>Gunneridae</taxon>
        <taxon>Pentapetalae</taxon>
        <taxon>asterids</taxon>
        <taxon>lamiids</taxon>
        <taxon>Lamiales</taxon>
        <taxon>Pedaliaceae</taxon>
        <taxon>Sesamum</taxon>
    </lineage>
</organism>